<dbReference type="RefSeq" id="WP_154071621.1">
    <property type="nucleotide sequence ID" value="NZ_LT670844.1"/>
</dbReference>
<evidence type="ECO:0000256" key="1">
    <source>
        <dbReference type="SAM" id="Phobius"/>
    </source>
</evidence>
<dbReference type="Proteomes" id="UP000189935">
    <property type="component" value="Chromosome I"/>
</dbReference>
<organism evidence="2 3">
    <name type="scientific">Bradyrhizobium lablabi</name>
    <dbReference type="NCBI Taxonomy" id="722472"/>
    <lineage>
        <taxon>Bacteria</taxon>
        <taxon>Pseudomonadati</taxon>
        <taxon>Pseudomonadota</taxon>
        <taxon>Alphaproteobacteria</taxon>
        <taxon>Hyphomicrobiales</taxon>
        <taxon>Nitrobacteraceae</taxon>
        <taxon>Bradyrhizobium</taxon>
    </lineage>
</organism>
<proteinExistence type="predicted"/>
<name>A0A1M7EVR8_9BRAD</name>
<dbReference type="AlphaFoldDB" id="A0A1M7EVR8"/>
<sequence length="281" mass="31840">MAAGDVRMSFRGIATGIFSFLVLAVISSIISANIRTYASKRGHDTYLDRFADHPQVINWCRRMIAGWQPLQRRWWLWLALGLSGGLSAALWVMPSPEIIRALPPQVAPPLAAEPQPPRRYTAYEKEQRLRAIDEIYNVFATQISPAFAEGHTMLINLVSTIGDGTPQRLSDHAKNVETAFNNLSGLLKKWEYHPDIVQVLQQKPMFNGLNETNASKNMISTIELFKSAVQPSYFTQLLDRDMSMFELRSANQDFEIYLKKVMPALKQKRTEIESSQVLGDK</sequence>
<feature type="transmembrane region" description="Helical" evidence="1">
    <location>
        <begin position="74"/>
        <end position="93"/>
    </location>
</feature>
<feature type="transmembrane region" description="Helical" evidence="1">
    <location>
        <begin position="12"/>
        <end position="34"/>
    </location>
</feature>
<keyword evidence="1" id="KW-0812">Transmembrane</keyword>
<dbReference type="EMBL" id="LT670844">
    <property type="protein sequence ID" value="SHL95864.1"/>
    <property type="molecule type" value="Genomic_DNA"/>
</dbReference>
<evidence type="ECO:0000313" key="3">
    <source>
        <dbReference type="Proteomes" id="UP000189935"/>
    </source>
</evidence>
<gene>
    <name evidence="2" type="ORF">SAMN05444159_7295</name>
</gene>
<reference evidence="2 3" key="1">
    <citation type="submission" date="2016-11" db="EMBL/GenBank/DDBJ databases">
        <authorList>
            <person name="Jaros S."/>
            <person name="Januszkiewicz K."/>
            <person name="Wedrychowicz H."/>
        </authorList>
    </citation>
    <scope>NUCLEOTIDE SEQUENCE [LARGE SCALE GENOMIC DNA]</scope>
    <source>
        <strain evidence="2 3">GAS499</strain>
    </source>
</reference>
<keyword evidence="1" id="KW-0472">Membrane</keyword>
<protein>
    <submittedName>
        <fullName evidence="2">Uncharacterized protein</fullName>
    </submittedName>
</protein>
<evidence type="ECO:0000313" key="2">
    <source>
        <dbReference type="EMBL" id="SHL95864.1"/>
    </source>
</evidence>
<keyword evidence="1" id="KW-1133">Transmembrane helix</keyword>
<accession>A0A1M7EVR8</accession>